<dbReference type="EMBL" id="AP011801">
    <property type="protein sequence ID" value="BAL58683.1"/>
    <property type="molecule type" value="Genomic_DNA"/>
</dbReference>
<evidence type="ECO:0008006" key="3">
    <source>
        <dbReference type="Google" id="ProtNLM"/>
    </source>
</evidence>
<gene>
    <name evidence="2" type="ORF">HGMM_OP2C231</name>
</gene>
<organism evidence="2">
    <name type="scientific">Acetithermum autotrophicum</name>
    <dbReference type="NCBI Taxonomy" id="1446466"/>
    <lineage>
        <taxon>Bacteria</taxon>
        <taxon>Candidatus Bipolaricaulota</taxon>
        <taxon>Candidatus Acetithermum</taxon>
    </lineage>
</organism>
<name>H5SRG6_ACEAU</name>
<keyword evidence="1" id="KW-0812">Transmembrane</keyword>
<reference evidence="2" key="2">
    <citation type="journal article" date="2012" name="PLoS ONE">
        <title>A Deeply Branching Thermophilic Bacterium with an Ancient Acetyl-CoA Pathway Dominates a Subsurface Ecosystem.</title>
        <authorList>
            <person name="Takami H."/>
            <person name="Noguchi H."/>
            <person name="Takaki Y."/>
            <person name="Uchiyama I."/>
            <person name="Toyoda A."/>
            <person name="Nishi S."/>
            <person name="Chee G.-J."/>
            <person name="Arai W."/>
            <person name="Nunoura T."/>
            <person name="Itoh T."/>
            <person name="Hattori M."/>
            <person name="Takai K."/>
        </authorList>
    </citation>
    <scope>NUCLEOTIDE SEQUENCE</scope>
</reference>
<evidence type="ECO:0000256" key="1">
    <source>
        <dbReference type="SAM" id="Phobius"/>
    </source>
</evidence>
<proteinExistence type="predicted"/>
<accession>H5SRG6</accession>
<dbReference type="Gene3D" id="1.10.10.1320">
    <property type="entry name" value="Anti-sigma factor, zinc-finger domain"/>
    <property type="match status" value="1"/>
</dbReference>
<evidence type="ECO:0000313" key="2">
    <source>
        <dbReference type="EMBL" id="BAL58683.1"/>
    </source>
</evidence>
<dbReference type="InterPro" id="IPR041916">
    <property type="entry name" value="Anti_sigma_zinc_sf"/>
</dbReference>
<protein>
    <recommendedName>
        <fullName evidence="3">Zinc-finger domain-containing protein</fullName>
    </recommendedName>
</protein>
<reference evidence="2" key="1">
    <citation type="journal article" date="2005" name="Environ. Microbiol.">
        <title>Genetic and functional properties of uncultivated thermophilic crenarchaeotes from a subsurface gold mine as revealed by analysis of genome fragments.</title>
        <authorList>
            <person name="Nunoura T."/>
            <person name="Hirayama H."/>
            <person name="Takami H."/>
            <person name="Oida H."/>
            <person name="Nishi S."/>
            <person name="Shimamura S."/>
            <person name="Suzuki Y."/>
            <person name="Inagaki F."/>
            <person name="Takai K."/>
            <person name="Nealson K.H."/>
            <person name="Horikoshi K."/>
        </authorList>
    </citation>
    <scope>NUCLEOTIDE SEQUENCE</scope>
</reference>
<keyword evidence="1" id="KW-0472">Membrane</keyword>
<dbReference type="AlphaFoldDB" id="H5SRG6"/>
<sequence length="246" mass="27487">MSERDHLKEIIEAPRREIAYSSHPDEGVLRDYIAGRLRTGGSFDVVGLQLGNVTRWHRAEVTAHLLTCPRCAQLLAELRREPAPSQLKTLLQRLFSRREPVPAFARAVMIAQFVVIVGLIGVIYFKPAPFFSTLNPTASVIPSSEITKTHQPAPQTPHPQGMTLPTLEQTSDAISQLVESHPLTVHVSFREDTPARELTDLMQSINGILIFVRQSGFVVRLSADEPLENIIQKLSQSPYIIEARKD</sequence>
<keyword evidence="1" id="KW-1133">Transmembrane helix</keyword>
<feature type="transmembrane region" description="Helical" evidence="1">
    <location>
        <begin position="103"/>
        <end position="125"/>
    </location>
</feature>